<comment type="caution">
    <text evidence="1">The sequence shown here is derived from an EMBL/GenBank/DDBJ whole genome shotgun (WGS) entry which is preliminary data.</text>
</comment>
<dbReference type="Proteomes" id="UP001243330">
    <property type="component" value="Unassembled WGS sequence"/>
</dbReference>
<organism evidence="1 2">
    <name type="scientific">Colletotrichum chrysophilum</name>
    <dbReference type="NCBI Taxonomy" id="1836956"/>
    <lineage>
        <taxon>Eukaryota</taxon>
        <taxon>Fungi</taxon>
        <taxon>Dikarya</taxon>
        <taxon>Ascomycota</taxon>
        <taxon>Pezizomycotina</taxon>
        <taxon>Sordariomycetes</taxon>
        <taxon>Hypocreomycetidae</taxon>
        <taxon>Glomerellales</taxon>
        <taxon>Glomerellaceae</taxon>
        <taxon>Colletotrichum</taxon>
        <taxon>Colletotrichum gloeosporioides species complex</taxon>
    </lineage>
</organism>
<dbReference type="EMBL" id="JAQOWY010000126">
    <property type="protein sequence ID" value="KAK1850149.1"/>
    <property type="molecule type" value="Genomic_DNA"/>
</dbReference>
<proteinExistence type="predicted"/>
<name>A0AAD9AMB5_9PEZI</name>
<sequence length="196" mass="21697">MVEGRIVERFVEKVVEVGALASLLIAPPQATSHKGALAVGTLLHIAAKYYYQARMDVPLDEFTGQKSLATATGSLPTRFTKRCRWLPTAELWRSLELEERNGLDWGPKRCLSPSDAIEETAIRSQEHLAGVLALDLGFSALLVATDRLNEQPFEGPLLPEQRFWCVLLSPVSALLPFREAKGLHRQFAMAIELMSG</sequence>
<protein>
    <submittedName>
        <fullName evidence="1">Uncharacterized protein</fullName>
    </submittedName>
</protein>
<evidence type="ECO:0000313" key="2">
    <source>
        <dbReference type="Proteomes" id="UP001243330"/>
    </source>
</evidence>
<accession>A0AAD9AMB5</accession>
<dbReference type="AlphaFoldDB" id="A0AAD9AMB5"/>
<keyword evidence="2" id="KW-1185">Reference proteome</keyword>
<reference evidence="1" key="1">
    <citation type="submission" date="2023-01" db="EMBL/GenBank/DDBJ databases">
        <title>Colletotrichum chrysophilum M932 genome sequence.</title>
        <authorList>
            <person name="Baroncelli R."/>
        </authorList>
    </citation>
    <scope>NUCLEOTIDE SEQUENCE</scope>
    <source>
        <strain evidence="1">M932</strain>
    </source>
</reference>
<gene>
    <name evidence="1" type="ORF">CCHR01_07225</name>
</gene>
<evidence type="ECO:0000313" key="1">
    <source>
        <dbReference type="EMBL" id="KAK1850149.1"/>
    </source>
</evidence>